<gene>
    <name evidence="5" type="ORF">Taro_038280</name>
</gene>
<keyword evidence="6" id="KW-1185">Reference proteome</keyword>
<dbReference type="GO" id="GO:0070182">
    <property type="term" value="F:DNA polymerase binding"/>
    <property type="evidence" value="ECO:0007669"/>
    <property type="project" value="TreeGrafter"/>
</dbReference>
<dbReference type="OrthoDB" id="195089at2759"/>
<feature type="domain" description="FANCI solenoid 1" evidence="2">
    <location>
        <begin position="91"/>
        <end position="280"/>
    </location>
</feature>
<accession>A0A843W694</accession>
<evidence type="ECO:0000259" key="4">
    <source>
        <dbReference type="Pfam" id="PF14679"/>
    </source>
</evidence>
<dbReference type="PANTHER" id="PTHR21818:SF0">
    <property type="entry name" value="FANCONI ANEMIA GROUP I PROTEIN"/>
    <property type="match status" value="1"/>
</dbReference>
<name>A0A843W694_COLES</name>
<dbReference type="InterPro" id="IPR029308">
    <property type="entry name" value="FANCI_S1"/>
</dbReference>
<dbReference type="EMBL" id="NMUH01003418">
    <property type="protein sequence ID" value="MQM05472.1"/>
    <property type="molecule type" value="Genomic_DNA"/>
</dbReference>
<feature type="domain" description="FANCI helical" evidence="4">
    <location>
        <begin position="285"/>
        <end position="339"/>
    </location>
</feature>
<sequence>MATASAAMATASAARGHDPSPQLTADEIVLFARSSSGCLPPAHSHAALLSLLLSPSPSAPLPLYVSSLLTLASRTPRSPSLSSFLSSLLLSFLRLFRSRQIPRDGDISLLFHLFSLHLPSLDTAQLCSVLDLVVSDIAEVADPEDALPLDLLPRCLDLAVAAGSEGAAAVSAALGKILDAEWPKVVLVKVVSFLREFPVPTRARAPELLEKVFGGVKEVDVQDLPSLSYQLLLLASKGFSRRAVIGGILSFFGSGAVKGAAAIIRQVEGTVLMHFNFAVKQDPLLGQEVLRILRTNTGVFNHFAAAVLLSIARVKRLGDSCISLLRSMVVASYRDYRFARWYFINDNCGSEYIVPSSVQFGFVLLESVDGDSCGRPGISGELVGVVELGIQTLKTIFEIHDMARNEDYTILVVRKAMFRREDAIRLAATSAIVNLILADARRKQNNLNSFEESSSQASCSQQVDAPCKIGAGMLGLSNETIPPLQGERRNYYLWILSGIIEVFVNLTAIELEKAEKAEKADLQEEIVNLAVLYNSVEKDLCTKQVDGSRRGPARTFPLEVPNRADFSIKECPHDSPIKTILSTSSIHALLRTTVKLYGACISNSDAVSQNKSQSSASKIVKHCLQLVSFVLKSCLKRFKSIPLLENDDILKTLIGGDVKLLGRPLLQLIQLLKLGTQFEGNKKKEAKGVKGAENKQNPLCLSLMCLNELFKICLHKAYFVEFIEDLVTMASLEWDSEMPVDTCQEINHDQDLNSDMQEARNVNRFLNKWLKPLYSEILQSSFFQEAEILSNMMLIFGNKLPCKSRDSHGLWAVNLCRCTVVKNPRSACSIATVAVHLRLPPNDLIIAQEMALELLNVLGSEDKDPVEKSEAYPIINQLTGSTIASTFLQLAESVISDLDWTVSKLKASSISNHQNSDSSQGHLLGEKTPSLLLEEALYSRSEALVYMLSHFAKMNLKDSQAEQLLKLSAKFYKLLARTAKHQIASKKGGKQLLPGHKFEKLAEVTCKRLTVPLYSFVASMQRNQQGNAQSRKLISRIKRENKWIPELIFQIEDYEKYLIQLSRLTKVNLLRHAKRSTARDFKILDTKKISRQGDAPEDHSQAAPSSSRSEGSEESKDDEEKEQPHRILSAEVGGSDSAEVCDSDAEDQEMVVRTKRAKMRVVQDSDEEET</sequence>
<evidence type="ECO:0000259" key="2">
    <source>
        <dbReference type="Pfam" id="PF14675"/>
    </source>
</evidence>
<feature type="compositionally biased region" description="Acidic residues" evidence="1">
    <location>
        <begin position="1139"/>
        <end position="1149"/>
    </location>
</feature>
<dbReference type="PANTHER" id="PTHR21818">
    <property type="entry name" value="BC025462 PROTEIN"/>
    <property type="match status" value="1"/>
</dbReference>
<dbReference type="Pfam" id="PF14679">
    <property type="entry name" value="FANCI_HD1"/>
    <property type="match status" value="1"/>
</dbReference>
<dbReference type="InterPro" id="IPR029310">
    <property type="entry name" value="FANCI_HD1"/>
</dbReference>
<dbReference type="AlphaFoldDB" id="A0A843W694"/>
<protein>
    <recommendedName>
        <fullName evidence="7">Fanconi anemia group I protein</fullName>
    </recommendedName>
</protein>
<dbReference type="Pfam" id="PF14678">
    <property type="entry name" value="FANCI_S4"/>
    <property type="match status" value="1"/>
</dbReference>
<organism evidence="5 6">
    <name type="scientific">Colocasia esculenta</name>
    <name type="common">Wild taro</name>
    <name type="synonym">Arum esculentum</name>
    <dbReference type="NCBI Taxonomy" id="4460"/>
    <lineage>
        <taxon>Eukaryota</taxon>
        <taxon>Viridiplantae</taxon>
        <taxon>Streptophyta</taxon>
        <taxon>Embryophyta</taxon>
        <taxon>Tracheophyta</taxon>
        <taxon>Spermatophyta</taxon>
        <taxon>Magnoliopsida</taxon>
        <taxon>Liliopsida</taxon>
        <taxon>Araceae</taxon>
        <taxon>Aroideae</taxon>
        <taxon>Colocasieae</taxon>
        <taxon>Colocasia</taxon>
    </lineage>
</organism>
<dbReference type="GO" id="GO:0006281">
    <property type="term" value="P:DNA repair"/>
    <property type="evidence" value="ECO:0007669"/>
    <property type="project" value="InterPro"/>
</dbReference>
<dbReference type="InterPro" id="IPR026171">
    <property type="entry name" value="FANCI"/>
</dbReference>
<evidence type="ECO:0000313" key="6">
    <source>
        <dbReference type="Proteomes" id="UP000652761"/>
    </source>
</evidence>
<dbReference type="Proteomes" id="UP000652761">
    <property type="component" value="Unassembled WGS sequence"/>
</dbReference>
<comment type="caution">
    <text evidence="5">The sequence shown here is derived from an EMBL/GenBank/DDBJ whole genome shotgun (WGS) entry which is preliminary data.</text>
</comment>
<proteinExistence type="predicted"/>
<evidence type="ECO:0000313" key="5">
    <source>
        <dbReference type="EMBL" id="MQM05472.1"/>
    </source>
</evidence>
<evidence type="ECO:0000259" key="3">
    <source>
        <dbReference type="Pfam" id="PF14678"/>
    </source>
</evidence>
<dbReference type="Pfam" id="PF14675">
    <property type="entry name" value="FANCI_S1"/>
    <property type="match status" value="1"/>
</dbReference>
<feature type="domain" description="FANCI solenoid 4" evidence="3">
    <location>
        <begin position="846"/>
        <end position="1087"/>
    </location>
</feature>
<feature type="region of interest" description="Disordered" evidence="1">
    <location>
        <begin position="1087"/>
        <end position="1170"/>
    </location>
</feature>
<reference evidence="5" key="1">
    <citation type="submission" date="2017-07" db="EMBL/GenBank/DDBJ databases">
        <title>Taro Niue Genome Assembly and Annotation.</title>
        <authorList>
            <person name="Atibalentja N."/>
            <person name="Keating K."/>
            <person name="Fields C.J."/>
        </authorList>
    </citation>
    <scope>NUCLEOTIDE SEQUENCE</scope>
    <source>
        <strain evidence="5">Niue_2</strain>
        <tissue evidence="5">Leaf</tissue>
    </source>
</reference>
<evidence type="ECO:0000256" key="1">
    <source>
        <dbReference type="SAM" id="MobiDB-lite"/>
    </source>
</evidence>
<evidence type="ECO:0008006" key="7">
    <source>
        <dbReference type="Google" id="ProtNLM"/>
    </source>
</evidence>
<dbReference type="InterPro" id="IPR029314">
    <property type="entry name" value="FANCI_S4"/>
</dbReference>